<name>A0A9D4U703_ADICA</name>
<keyword evidence="2" id="KW-0677">Repeat</keyword>
<evidence type="ECO:0000313" key="5">
    <source>
        <dbReference type="EMBL" id="KAI5061664.1"/>
    </source>
</evidence>
<comment type="similarity">
    <text evidence="3">Belongs to the SHOC2 family.</text>
</comment>
<dbReference type="Gene3D" id="3.80.10.10">
    <property type="entry name" value="Ribonuclease Inhibitor"/>
    <property type="match status" value="2"/>
</dbReference>
<dbReference type="PROSITE" id="PS51450">
    <property type="entry name" value="LRR"/>
    <property type="match status" value="2"/>
</dbReference>
<dbReference type="Pfam" id="PF13855">
    <property type="entry name" value="LRR_8"/>
    <property type="match status" value="3"/>
</dbReference>
<dbReference type="SUPFAM" id="SSF52058">
    <property type="entry name" value="L domain-like"/>
    <property type="match status" value="1"/>
</dbReference>
<dbReference type="SMART" id="SM00364">
    <property type="entry name" value="LRR_BAC"/>
    <property type="match status" value="7"/>
</dbReference>
<evidence type="ECO:0000256" key="2">
    <source>
        <dbReference type="ARBA" id="ARBA00022737"/>
    </source>
</evidence>
<feature type="compositionally biased region" description="Polar residues" evidence="4">
    <location>
        <begin position="453"/>
        <end position="467"/>
    </location>
</feature>
<evidence type="ECO:0000256" key="1">
    <source>
        <dbReference type="ARBA" id="ARBA00022614"/>
    </source>
</evidence>
<dbReference type="OrthoDB" id="1668230at2759"/>
<dbReference type="AlphaFoldDB" id="A0A9D4U703"/>
<dbReference type="InterPro" id="IPR032675">
    <property type="entry name" value="LRR_dom_sf"/>
</dbReference>
<dbReference type="GO" id="GO:0005737">
    <property type="term" value="C:cytoplasm"/>
    <property type="evidence" value="ECO:0007669"/>
    <property type="project" value="TreeGrafter"/>
</dbReference>
<keyword evidence="1" id="KW-0433">Leucine-rich repeat</keyword>
<gene>
    <name evidence="5" type="ORF">GOP47_0024169</name>
</gene>
<keyword evidence="6" id="KW-1185">Reference proteome</keyword>
<reference evidence="5" key="1">
    <citation type="submission" date="2021-01" db="EMBL/GenBank/DDBJ databases">
        <title>Adiantum capillus-veneris genome.</title>
        <authorList>
            <person name="Fang Y."/>
            <person name="Liao Q."/>
        </authorList>
    </citation>
    <scope>NUCLEOTIDE SEQUENCE</scope>
    <source>
        <strain evidence="5">H3</strain>
        <tissue evidence="5">Leaf</tissue>
    </source>
</reference>
<dbReference type="Pfam" id="PF00560">
    <property type="entry name" value="LRR_1"/>
    <property type="match status" value="1"/>
</dbReference>
<comment type="caution">
    <text evidence="5">The sequence shown here is derived from an EMBL/GenBank/DDBJ whole genome shotgun (WGS) entry which is preliminary data.</text>
</comment>
<dbReference type="PANTHER" id="PTHR48051">
    <property type="match status" value="1"/>
</dbReference>
<organism evidence="5 6">
    <name type="scientific">Adiantum capillus-veneris</name>
    <name type="common">Maidenhair fern</name>
    <dbReference type="NCBI Taxonomy" id="13818"/>
    <lineage>
        <taxon>Eukaryota</taxon>
        <taxon>Viridiplantae</taxon>
        <taxon>Streptophyta</taxon>
        <taxon>Embryophyta</taxon>
        <taxon>Tracheophyta</taxon>
        <taxon>Polypodiopsida</taxon>
        <taxon>Polypodiidae</taxon>
        <taxon>Polypodiales</taxon>
        <taxon>Pteridineae</taxon>
        <taxon>Pteridaceae</taxon>
        <taxon>Vittarioideae</taxon>
        <taxon>Adiantum</taxon>
    </lineage>
</organism>
<dbReference type="PANTHER" id="PTHR48051:SF54">
    <property type="entry name" value="LEUCINE-RICH REPEAT-CONTAINING PROTEIN"/>
    <property type="match status" value="1"/>
</dbReference>
<evidence type="ECO:0000256" key="4">
    <source>
        <dbReference type="SAM" id="MobiDB-lite"/>
    </source>
</evidence>
<feature type="region of interest" description="Disordered" evidence="4">
    <location>
        <begin position="448"/>
        <end position="467"/>
    </location>
</feature>
<dbReference type="Proteomes" id="UP000886520">
    <property type="component" value="Chromosome 23"/>
</dbReference>
<dbReference type="EMBL" id="JABFUD020000023">
    <property type="protein sequence ID" value="KAI5061664.1"/>
    <property type="molecule type" value="Genomic_DNA"/>
</dbReference>
<dbReference type="SMART" id="SM00365">
    <property type="entry name" value="LRR_SD22"/>
    <property type="match status" value="4"/>
</dbReference>
<dbReference type="InterPro" id="IPR003591">
    <property type="entry name" value="Leu-rich_rpt_typical-subtyp"/>
</dbReference>
<dbReference type="InterPro" id="IPR050216">
    <property type="entry name" value="LRR_domain-containing"/>
</dbReference>
<sequence length="467" mass="51658">MELAGEGNFVMVDLQSDGTGGPSAEALALQTALAEVAECRAKLQALGEPPDHEAVDEARLALSSIDAALASDLESLQIAEMSSTQVEKEKNIREAAEMAKLQYQAIIESYELYHSYELLLKAAELNMMKLSVSPEVHLPTIEEEDERLEDDWRANEEVSRVLLAAKEGNIVDVKLSGCKLSHLPDAFGNVSTIFSLDLSSNQLKLLPDSLGGLVELHTLNVERNELRALPDTIGLLKNLKVLNVSRNKLTSLPESISQCSGLEILNADLNELLYLPYQIGSNLLNLKQLSLRWNKLRSLPTSVCNLKSLRSLEVKFNYLKSLPQAIGNLTNLEYLDASCNFTALQNLPDTIGDLVSLAEIDLSCNQIRNLPESFGRLPALKKINLKDNPLVSPPVEVAEAGAEAVMVFMKEKWQNFLEEEKQRHLAEESQHQEKWLPWALSGLSRAFLGSGSPRKSSSTEDYLEQQL</sequence>
<evidence type="ECO:0000256" key="3">
    <source>
        <dbReference type="ARBA" id="ARBA00023786"/>
    </source>
</evidence>
<evidence type="ECO:0000313" key="6">
    <source>
        <dbReference type="Proteomes" id="UP000886520"/>
    </source>
</evidence>
<protein>
    <submittedName>
        <fullName evidence="5">Uncharacterized protein</fullName>
    </submittedName>
</protein>
<accession>A0A9D4U703</accession>
<dbReference type="InterPro" id="IPR001611">
    <property type="entry name" value="Leu-rich_rpt"/>
</dbReference>
<dbReference type="SMART" id="SM00369">
    <property type="entry name" value="LRR_TYP"/>
    <property type="match status" value="6"/>
</dbReference>
<proteinExistence type="inferred from homology"/>